<proteinExistence type="inferred from homology"/>
<dbReference type="Pfam" id="PF04198">
    <property type="entry name" value="Sugar-bind"/>
    <property type="match status" value="1"/>
</dbReference>
<dbReference type="InterPro" id="IPR007324">
    <property type="entry name" value="Sugar-bd_dom_put"/>
</dbReference>
<keyword evidence="4" id="KW-0804">Transcription</keyword>
<reference evidence="6" key="1">
    <citation type="submission" date="2020-12" db="EMBL/GenBank/DDBJ databases">
        <title>Sanguibacter suaedae sp. nov., isolated from Suaeda aralocaspica.</title>
        <authorList>
            <person name="Ma Q."/>
        </authorList>
    </citation>
    <scope>NUCLEOTIDE SEQUENCE</scope>
    <source>
        <strain evidence="6">YZGR15</strain>
    </source>
</reference>
<organism evidence="6 7">
    <name type="scientific">Sanguibacter suaedae</name>
    <dbReference type="NCBI Taxonomy" id="2795737"/>
    <lineage>
        <taxon>Bacteria</taxon>
        <taxon>Bacillati</taxon>
        <taxon>Actinomycetota</taxon>
        <taxon>Actinomycetes</taxon>
        <taxon>Micrococcales</taxon>
        <taxon>Sanguibacteraceae</taxon>
        <taxon>Sanguibacter</taxon>
    </lineage>
</organism>
<protein>
    <submittedName>
        <fullName evidence="6">Cro/Cl family transcriptional regulator</fullName>
    </submittedName>
</protein>
<evidence type="ECO:0000256" key="1">
    <source>
        <dbReference type="ARBA" id="ARBA00010466"/>
    </source>
</evidence>
<keyword evidence="3" id="KW-0238">DNA-binding</keyword>
<evidence type="ECO:0000256" key="2">
    <source>
        <dbReference type="ARBA" id="ARBA00023015"/>
    </source>
</evidence>
<evidence type="ECO:0000256" key="3">
    <source>
        <dbReference type="ARBA" id="ARBA00023125"/>
    </source>
</evidence>
<evidence type="ECO:0000313" key="7">
    <source>
        <dbReference type="Proteomes" id="UP000602087"/>
    </source>
</evidence>
<dbReference type="GO" id="GO:0003677">
    <property type="term" value="F:DNA binding"/>
    <property type="evidence" value="ECO:0007669"/>
    <property type="project" value="UniProtKB-KW"/>
</dbReference>
<keyword evidence="2" id="KW-0805">Transcription regulation</keyword>
<dbReference type="Gene3D" id="1.10.10.60">
    <property type="entry name" value="Homeodomain-like"/>
    <property type="match status" value="1"/>
</dbReference>
<accession>A0A934M5Y5</accession>
<comment type="similarity">
    <text evidence="1">Belongs to the SorC transcriptional regulatory family.</text>
</comment>
<gene>
    <name evidence="6" type="ORF">JAV76_01260</name>
</gene>
<dbReference type="PANTHER" id="PTHR34294">
    <property type="entry name" value="TRANSCRIPTIONAL REGULATOR-RELATED"/>
    <property type="match status" value="1"/>
</dbReference>
<evidence type="ECO:0000256" key="4">
    <source>
        <dbReference type="ARBA" id="ARBA00023163"/>
    </source>
</evidence>
<dbReference type="AlphaFoldDB" id="A0A934M5Y5"/>
<feature type="domain" description="Sugar-binding" evidence="5">
    <location>
        <begin position="77"/>
        <end position="314"/>
    </location>
</feature>
<evidence type="ECO:0000313" key="6">
    <source>
        <dbReference type="EMBL" id="MBI9113637.1"/>
    </source>
</evidence>
<dbReference type="EMBL" id="JAEINH010000001">
    <property type="protein sequence ID" value="MBI9113637.1"/>
    <property type="molecule type" value="Genomic_DNA"/>
</dbReference>
<sequence>MCAERGADVTDPVQAKLLVDVSTDYYLGNRSKVEIAKEHGISRFQVARMLVQARELGIVRIEISPPAHLDGARAGDLAAALGVSHVHIARTGEDGDATRASVAAGLAAVVRERAVRGMTLGVSWSRTVELAARDLAGLPPCDVVQLVGALPVEGSGNSVELIHRFKAQPGVRTWPIWAPLVVDDAATAAGLRRQPEIAQTLDRAGSLDLAVVAIGAWSAHASTVYDLAPEEDRRAGRDAGAVAECSGRLFDDSGAPVRTALDERVVGVTIEQLVRTPEVVAVGYGAEAARGLCAAVRGGFASVLVVDEACARELATICGAGAS</sequence>
<dbReference type="InterPro" id="IPR051054">
    <property type="entry name" value="SorC_transcr_regulators"/>
</dbReference>
<comment type="caution">
    <text evidence="6">The sequence shown here is derived from an EMBL/GenBank/DDBJ whole genome shotgun (WGS) entry which is preliminary data.</text>
</comment>
<keyword evidence="7" id="KW-1185">Reference proteome</keyword>
<dbReference type="PANTHER" id="PTHR34294:SF1">
    <property type="entry name" value="TRANSCRIPTIONAL REGULATOR LSRR"/>
    <property type="match status" value="1"/>
</dbReference>
<dbReference type="Proteomes" id="UP000602087">
    <property type="component" value="Unassembled WGS sequence"/>
</dbReference>
<dbReference type="SUPFAM" id="SSF100950">
    <property type="entry name" value="NagB/RpiA/CoA transferase-like"/>
    <property type="match status" value="1"/>
</dbReference>
<evidence type="ECO:0000259" key="5">
    <source>
        <dbReference type="Pfam" id="PF04198"/>
    </source>
</evidence>
<dbReference type="GO" id="GO:0030246">
    <property type="term" value="F:carbohydrate binding"/>
    <property type="evidence" value="ECO:0007669"/>
    <property type="project" value="InterPro"/>
</dbReference>
<name>A0A934M5Y5_9MICO</name>
<dbReference type="InterPro" id="IPR037171">
    <property type="entry name" value="NagB/RpiA_transferase-like"/>
</dbReference>
<dbReference type="Gene3D" id="3.40.50.1360">
    <property type="match status" value="1"/>
</dbReference>